<accession>A0A0K2UH02</accession>
<reference evidence="1" key="1">
    <citation type="submission" date="2014-05" db="EMBL/GenBank/DDBJ databases">
        <authorList>
            <person name="Chronopoulou M."/>
        </authorList>
    </citation>
    <scope>NUCLEOTIDE SEQUENCE</scope>
    <source>
        <tissue evidence="1">Whole organism</tissue>
    </source>
</reference>
<sequence>MYDTRECTPEDLLQSYNCKSLLDIRVIIVNVLDYIFFSFLPVTSDCS</sequence>
<name>A0A0K2UH02_LEPSM</name>
<organism evidence="1">
    <name type="scientific">Lepeophtheirus salmonis</name>
    <name type="common">Salmon louse</name>
    <name type="synonym">Caligus salmonis</name>
    <dbReference type="NCBI Taxonomy" id="72036"/>
    <lineage>
        <taxon>Eukaryota</taxon>
        <taxon>Metazoa</taxon>
        <taxon>Ecdysozoa</taxon>
        <taxon>Arthropoda</taxon>
        <taxon>Crustacea</taxon>
        <taxon>Multicrustacea</taxon>
        <taxon>Hexanauplia</taxon>
        <taxon>Copepoda</taxon>
        <taxon>Siphonostomatoida</taxon>
        <taxon>Caligidae</taxon>
        <taxon>Lepeophtheirus</taxon>
    </lineage>
</organism>
<protein>
    <submittedName>
        <fullName evidence="1">Uncharacterized protein</fullName>
    </submittedName>
</protein>
<dbReference type="EMBL" id="HACA01020168">
    <property type="protein sequence ID" value="CDW37529.1"/>
    <property type="molecule type" value="Transcribed_RNA"/>
</dbReference>
<proteinExistence type="predicted"/>
<evidence type="ECO:0000313" key="1">
    <source>
        <dbReference type="EMBL" id="CDW37529.1"/>
    </source>
</evidence>
<dbReference type="AlphaFoldDB" id="A0A0K2UH02"/>